<feature type="transmembrane region" description="Helical" evidence="5">
    <location>
        <begin position="160"/>
        <end position="182"/>
    </location>
</feature>
<evidence type="ECO:0000256" key="2">
    <source>
        <dbReference type="ARBA" id="ARBA00022692"/>
    </source>
</evidence>
<dbReference type="InterPro" id="IPR007568">
    <property type="entry name" value="RTA1"/>
</dbReference>
<evidence type="ECO:0000256" key="4">
    <source>
        <dbReference type="ARBA" id="ARBA00023136"/>
    </source>
</evidence>
<feature type="transmembrane region" description="Helical" evidence="5">
    <location>
        <begin position="52"/>
        <end position="72"/>
    </location>
</feature>
<comment type="subcellular location">
    <subcellularLocation>
        <location evidence="1">Membrane</location>
        <topology evidence="1">Multi-pass membrane protein</topology>
    </subcellularLocation>
</comment>
<feature type="transmembrane region" description="Helical" evidence="5">
    <location>
        <begin position="84"/>
        <end position="105"/>
    </location>
</feature>
<evidence type="ECO:0000256" key="5">
    <source>
        <dbReference type="SAM" id="Phobius"/>
    </source>
</evidence>
<dbReference type="PANTHER" id="PTHR31465">
    <property type="entry name" value="PROTEIN RTA1-RELATED"/>
    <property type="match status" value="1"/>
</dbReference>
<organism evidence="6 7">
    <name type="scientific">Plectosphaerella cucumerina</name>
    <dbReference type="NCBI Taxonomy" id="40658"/>
    <lineage>
        <taxon>Eukaryota</taxon>
        <taxon>Fungi</taxon>
        <taxon>Dikarya</taxon>
        <taxon>Ascomycota</taxon>
        <taxon>Pezizomycotina</taxon>
        <taxon>Sordariomycetes</taxon>
        <taxon>Hypocreomycetidae</taxon>
        <taxon>Glomerellales</taxon>
        <taxon>Plectosphaerellaceae</taxon>
        <taxon>Plectosphaerella</taxon>
    </lineage>
</organism>
<sequence length="300" mass="33976">MGTATNQCPDLDDPAMQWPYCPSLPAAVVITVCFAVLTVAHLSQAVMYRKRFCWVICMASSWETAGFTMRLLGSRDPRTQAYSISSNLLVLLSPLWVNAFAYMVVGRMVYYWLPSKSIWRLKARTMTSLFVWLDVVLFFVQATGGSMIENEDPESAKLGLYIYMGGIGAQQGFLLLFLLIMVKFNVNIRQQGIDRPTSWQRLLNSLYAVLALITIRITFRLVEFSFGINGPIPKNEAFFYTLEATPMVLAIGIFAPIHPGRTLTGPESEFSALIVQKGKRRWWCCGRRVRTRFDPDLELP</sequence>
<evidence type="ECO:0000256" key="3">
    <source>
        <dbReference type="ARBA" id="ARBA00022989"/>
    </source>
</evidence>
<keyword evidence="3 5" id="KW-1133">Transmembrane helix</keyword>
<dbReference type="Proteomes" id="UP000813385">
    <property type="component" value="Unassembled WGS sequence"/>
</dbReference>
<reference evidence="6" key="1">
    <citation type="journal article" date="2021" name="Nat. Commun.">
        <title>Genetic determinants of endophytism in the Arabidopsis root mycobiome.</title>
        <authorList>
            <person name="Mesny F."/>
            <person name="Miyauchi S."/>
            <person name="Thiergart T."/>
            <person name="Pickel B."/>
            <person name="Atanasova L."/>
            <person name="Karlsson M."/>
            <person name="Huettel B."/>
            <person name="Barry K.W."/>
            <person name="Haridas S."/>
            <person name="Chen C."/>
            <person name="Bauer D."/>
            <person name="Andreopoulos W."/>
            <person name="Pangilinan J."/>
            <person name="LaButti K."/>
            <person name="Riley R."/>
            <person name="Lipzen A."/>
            <person name="Clum A."/>
            <person name="Drula E."/>
            <person name="Henrissat B."/>
            <person name="Kohler A."/>
            <person name="Grigoriev I.V."/>
            <person name="Martin F.M."/>
            <person name="Hacquard S."/>
        </authorList>
    </citation>
    <scope>NUCLEOTIDE SEQUENCE</scope>
    <source>
        <strain evidence="6">MPI-CAGE-AT-0016</strain>
    </source>
</reference>
<keyword evidence="4 5" id="KW-0472">Membrane</keyword>
<comment type="caution">
    <text evidence="6">The sequence shown here is derived from an EMBL/GenBank/DDBJ whole genome shotgun (WGS) entry which is preliminary data.</text>
</comment>
<dbReference type="PANTHER" id="PTHR31465:SF15">
    <property type="entry name" value="LIPID TRANSPORTER ATNI-RELATED"/>
    <property type="match status" value="1"/>
</dbReference>
<dbReference type="AlphaFoldDB" id="A0A8K0TFS0"/>
<gene>
    <name evidence="6" type="ORF">B0T11DRAFT_357989</name>
</gene>
<proteinExistence type="predicted"/>
<name>A0A8K0TFS0_9PEZI</name>
<dbReference type="EMBL" id="JAGPXD010000005">
    <property type="protein sequence ID" value="KAH7354524.1"/>
    <property type="molecule type" value="Genomic_DNA"/>
</dbReference>
<evidence type="ECO:0000313" key="7">
    <source>
        <dbReference type="Proteomes" id="UP000813385"/>
    </source>
</evidence>
<keyword evidence="7" id="KW-1185">Reference proteome</keyword>
<feature type="transmembrane region" description="Helical" evidence="5">
    <location>
        <begin position="202"/>
        <end position="222"/>
    </location>
</feature>
<accession>A0A8K0TFS0</accession>
<feature type="transmembrane region" description="Helical" evidence="5">
    <location>
        <begin position="23"/>
        <end position="40"/>
    </location>
</feature>
<keyword evidence="2 5" id="KW-0812">Transmembrane</keyword>
<protein>
    <submittedName>
        <fullName evidence="6">RTA1 domain-containing protein</fullName>
    </submittedName>
</protein>
<dbReference type="GO" id="GO:0016020">
    <property type="term" value="C:membrane"/>
    <property type="evidence" value="ECO:0007669"/>
    <property type="project" value="UniProtKB-SubCell"/>
</dbReference>
<evidence type="ECO:0000313" key="6">
    <source>
        <dbReference type="EMBL" id="KAH7354524.1"/>
    </source>
</evidence>
<evidence type="ECO:0000256" key="1">
    <source>
        <dbReference type="ARBA" id="ARBA00004141"/>
    </source>
</evidence>
<dbReference type="Pfam" id="PF04479">
    <property type="entry name" value="RTA1"/>
    <property type="match status" value="1"/>
</dbReference>
<dbReference type="OrthoDB" id="5384040at2759"/>
<feature type="transmembrane region" description="Helical" evidence="5">
    <location>
        <begin position="126"/>
        <end position="148"/>
    </location>
</feature>